<dbReference type="EMBL" id="KU599887">
    <property type="protein sequence ID" value="ANB40947.1"/>
    <property type="molecule type" value="Genomic_DNA"/>
</dbReference>
<name>A0A1B0WM42_9CAUD</name>
<dbReference type="GeneID" id="30308780"/>
<organism evidence="3 4">
    <name type="scientific">Flavobacterium phage 2A</name>
    <dbReference type="NCBI Taxonomy" id="1792273"/>
    <lineage>
        <taxon>Viruses</taxon>
        <taxon>Duplodnaviria</taxon>
        <taxon>Heunggongvirae</taxon>
        <taxon>Uroviricota</taxon>
        <taxon>Caudoviricetes</taxon>
        <taxon>Duneviridae</taxon>
        <taxon>Unahavirus</taxon>
        <taxon>Unahavirus uv2A</taxon>
    </lineage>
</organism>
<feature type="region of interest" description="Disordered" evidence="1">
    <location>
        <begin position="64"/>
        <end position="103"/>
    </location>
</feature>
<keyword evidence="2" id="KW-1133">Transmembrane helix</keyword>
<evidence type="ECO:0000313" key="4">
    <source>
        <dbReference type="Proteomes" id="UP000202917"/>
    </source>
</evidence>
<dbReference type="OrthoDB" id="16856at10239"/>
<keyword evidence="2" id="KW-0812">Transmembrane</keyword>
<accession>A0A1B0WM42</accession>
<evidence type="ECO:0000256" key="1">
    <source>
        <dbReference type="SAM" id="MobiDB-lite"/>
    </source>
</evidence>
<feature type="transmembrane region" description="Helical" evidence="2">
    <location>
        <begin position="160"/>
        <end position="177"/>
    </location>
</feature>
<keyword evidence="2" id="KW-0472">Membrane</keyword>
<evidence type="ECO:0000256" key="2">
    <source>
        <dbReference type="SAM" id="Phobius"/>
    </source>
</evidence>
<dbReference type="Proteomes" id="UP000202917">
    <property type="component" value="Segment"/>
</dbReference>
<dbReference type="RefSeq" id="YP_009322908.1">
    <property type="nucleotide sequence ID" value="NC_031926.1"/>
</dbReference>
<reference evidence="3 4" key="1">
    <citation type="submission" date="2016-01" db="EMBL/GenBank/DDBJ databases">
        <title>Molecular aspects and genomic diversity of bacteriophages-specific to fish pathogen Flavobacterium psychrophilum.</title>
        <authorList>
            <person name="Castillo D."/>
            <person name="Middelboe M."/>
        </authorList>
    </citation>
    <scope>NUCLEOTIDE SEQUENCE [LARGE SCALE GENOMIC DNA]</scope>
</reference>
<evidence type="ECO:0000313" key="3">
    <source>
        <dbReference type="EMBL" id="ANB40947.1"/>
    </source>
</evidence>
<dbReference type="KEGG" id="vg:30308780"/>
<sequence length="184" mass="20896">MKNLKKITVILLLAAFLFLLVIPFTGCSSMKKHKEKESVKVDLNKESDSSAFVKTKIEELKKEQAKETEESCEEATEIQVKDGDSLEVTNYDSSGKKTGSKKYKGSGSIKNTLSKKKNEKLLNINTKTKIDSKSKTEISKCTNSKIEASRVSVNKEKKGFSFWSYLWLLIIVVLLYLNKRFRLI</sequence>
<proteinExistence type="predicted"/>
<keyword evidence="4" id="KW-1185">Reference proteome</keyword>
<protein>
    <submittedName>
        <fullName evidence="3">Uncharacterized protein</fullName>
    </submittedName>
</protein>